<sequence>MAPSYPEIQLLIDGQWRSRAGEMPIVNPSDESVLGHVPQATQSDLDDALAAAERGLRVWRATAPAKRQEILTRATAIARERIEEIAVAMTLEQGKPIAQSRLEVLRACEIIDWDATEGRRAYGRVIPSEAGMRFTVIREPIGVVAGFSPWNFPVSSPARKIGGALASGCSIILKASEETPAGALLLARCFQDAGLPPGVLNLVYGRPSEISDYLIPNPIVRLVTFTGSVPVGKRLSELAGRHMKPVIMELGGHAPVIVCDDVDPIAAAKASVIGKSRNSGQVCVSPTRFFVHERIYDQFVDEFGRGAAALSVGNGLDPANALGALANFRRIEAMDALIADAVDKGARLVAGGARIGNQGYFYPMTVLADVPDSARAMQEEPFGPLALVSRVSTLDEAITKANSLPYGLAAYAFTNIASNIEALSTRIECGNLAVNHFTASFAETPFGGVKDSGYGREGGTEGLDCYTVAKLVSVKTAA</sequence>
<accession>A0A4R7C6S0</accession>
<comment type="similarity">
    <text evidence="1">Belongs to the aldehyde dehydrogenase family.</text>
</comment>
<keyword evidence="2" id="KW-0560">Oxidoreductase</keyword>
<organism evidence="4 5">
    <name type="scientific">Enterovirga rhinocerotis</name>
    <dbReference type="NCBI Taxonomy" id="1339210"/>
    <lineage>
        <taxon>Bacteria</taxon>
        <taxon>Pseudomonadati</taxon>
        <taxon>Pseudomonadota</taxon>
        <taxon>Alphaproteobacteria</taxon>
        <taxon>Hyphomicrobiales</taxon>
        <taxon>Methylobacteriaceae</taxon>
        <taxon>Enterovirga</taxon>
    </lineage>
</organism>
<dbReference type="Pfam" id="PF00171">
    <property type="entry name" value="Aldedh"/>
    <property type="match status" value="1"/>
</dbReference>
<dbReference type="Gene3D" id="3.40.309.10">
    <property type="entry name" value="Aldehyde Dehydrogenase, Chain A, domain 2"/>
    <property type="match status" value="1"/>
</dbReference>
<dbReference type="CDD" id="cd07103">
    <property type="entry name" value="ALDH_F5_SSADH_GabD"/>
    <property type="match status" value="1"/>
</dbReference>
<dbReference type="OrthoDB" id="9812625at2"/>
<evidence type="ECO:0000256" key="2">
    <source>
        <dbReference type="ARBA" id="ARBA00023002"/>
    </source>
</evidence>
<feature type="domain" description="Aldehyde dehydrogenase" evidence="3">
    <location>
        <begin position="18"/>
        <end position="472"/>
    </location>
</feature>
<dbReference type="InterPro" id="IPR050740">
    <property type="entry name" value="Aldehyde_DH_Superfamily"/>
</dbReference>
<dbReference type="AlphaFoldDB" id="A0A4R7C6S0"/>
<keyword evidence="5" id="KW-1185">Reference proteome</keyword>
<dbReference type="InterPro" id="IPR016161">
    <property type="entry name" value="Ald_DH/histidinol_DH"/>
</dbReference>
<evidence type="ECO:0000259" key="3">
    <source>
        <dbReference type="Pfam" id="PF00171"/>
    </source>
</evidence>
<dbReference type="PANTHER" id="PTHR43353">
    <property type="entry name" value="SUCCINATE-SEMIALDEHYDE DEHYDROGENASE, MITOCHONDRIAL"/>
    <property type="match status" value="1"/>
</dbReference>
<evidence type="ECO:0000313" key="4">
    <source>
        <dbReference type="EMBL" id="TDR92935.1"/>
    </source>
</evidence>
<dbReference type="EMBL" id="SNZR01000011">
    <property type="protein sequence ID" value="TDR92935.1"/>
    <property type="molecule type" value="Genomic_DNA"/>
</dbReference>
<dbReference type="Proteomes" id="UP000295122">
    <property type="component" value="Unassembled WGS sequence"/>
</dbReference>
<reference evidence="4 5" key="1">
    <citation type="submission" date="2019-03" db="EMBL/GenBank/DDBJ databases">
        <title>Genomic Encyclopedia of Type Strains, Phase IV (KMG-IV): sequencing the most valuable type-strain genomes for metagenomic binning, comparative biology and taxonomic classification.</title>
        <authorList>
            <person name="Goeker M."/>
        </authorList>
    </citation>
    <scope>NUCLEOTIDE SEQUENCE [LARGE SCALE GENOMIC DNA]</scope>
    <source>
        <strain evidence="4 5">DSM 25903</strain>
    </source>
</reference>
<dbReference type="InterPro" id="IPR015590">
    <property type="entry name" value="Aldehyde_DH_dom"/>
</dbReference>
<name>A0A4R7C6S0_9HYPH</name>
<protein>
    <submittedName>
        <fullName evidence="4">Succinate-semialdehyde dehydrogenase/glutarate-semialdehyde dehydrogenase</fullName>
    </submittedName>
</protein>
<proteinExistence type="inferred from homology"/>
<gene>
    <name evidence="4" type="ORF">EV668_0179</name>
</gene>
<evidence type="ECO:0000256" key="1">
    <source>
        <dbReference type="ARBA" id="ARBA00009986"/>
    </source>
</evidence>
<dbReference type="InterPro" id="IPR016162">
    <property type="entry name" value="Ald_DH_N"/>
</dbReference>
<dbReference type="RefSeq" id="WP_133767979.1">
    <property type="nucleotide sequence ID" value="NZ_SNZR01000011.1"/>
</dbReference>
<dbReference type="Gene3D" id="3.40.605.10">
    <property type="entry name" value="Aldehyde Dehydrogenase, Chain A, domain 1"/>
    <property type="match status" value="1"/>
</dbReference>
<dbReference type="FunFam" id="3.40.605.10:FF:000033">
    <property type="entry name" value="NAD-dependent succinate-semialdehyde dehydrogenase"/>
    <property type="match status" value="1"/>
</dbReference>
<dbReference type="InterPro" id="IPR016163">
    <property type="entry name" value="Ald_DH_C"/>
</dbReference>
<evidence type="ECO:0000313" key="5">
    <source>
        <dbReference type="Proteomes" id="UP000295122"/>
    </source>
</evidence>
<comment type="caution">
    <text evidence="4">The sequence shown here is derived from an EMBL/GenBank/DDBJ whole genome shotgun (WGS) entry which is preliminary data.</text>
</comment>
<dbReference type="SUPFAM" id="SSF53720">
    <property type="entry name" value="ALDH-like"/>
    <property type="match status" value="1"/>
</dbReference>
<dbReference type="PANTHER" id="PTHR43353:SF5">
    <property type="entry name" value="SUCCINATE-SEMIALDEHYDE DEHYDROGENASE, MITOCHONDRIAL"/>
    <property type="match status" value="1"/>
</dbReference>
<dbReference type="GO" id="GO:0016620">
    <property type="term" value="F:oxidoreductase activity, acting on the aldehyde or oxo group of donors, NAD or NADP as acceptor"/>
    <property type="evidence" value="ECO:0007669"/>
    <property type="project" value="InterPro"/>
</dbReference>